<feature type="non-terminal residue" evidence="1">
    <location>
        <position position="1"/>
    </location>
</feature>
<evidence type="ECO:0000313" key="1">
    <source>
        <dbReference type="EMBL" id="KKL16558.1"/>
    </source>
</evidence>
<reference evidence="1" key="1">
    <citation type="journal article" date="2015" name="Nature">
        <title>Complex archaea that bridge the gap between prokaryotes and eukaryotes.</title>
        <authorList>
            <person name="Spang A."/>
            <person name="Saw J.H."/>
            <person name="Jorgensen S.L."/>
            <person name="Zaremba-Niedzwiedzka K."/>
            <person name="Martijn J."/>
            <person name="Lind A.E."/>
            <person name="van Eijk R."/>
            <person name="Schleper C."/>
            <person name="Guy L."/>
            <person name="Ettema T.J."/>
        </authorList>
    </citation>
    <scope>NUCLEOTIDE SEQUENCE</scope>
</reference>
<protein>
    <submittedName>
        <fullName evidence="1">Uncharacterized protein</fullName>
    </submittedName>
</protein>
<gene>
    <name evidence="1" type="ORF">LCGC14_2494340</name>
</gene>
<name>A0A0F9DXI2_9ZZZZ</name>
<sequence>YGFMYFYISLKKLKLLNSESEFSPISNIKVKDWTEKLHIFKEKLFIKKLSFAN</sequence>
<proteinExistence type="predicted"/>
<dbReference type="AlphaFoldDB" id="A0A0F9DXI2"/>
<dbReference type="EMBL" id="LAZR01039615">
    <property type="protein sequence ID" value="KKL16558.1"/>
    <property type="molecule type" value="Genomic_DNA"/>
</dbReference>
<organism evidence="1">
    <name type="scientific">marine sediment metagenome</name>
    <dbReference type="NCBI Taxonomy" id="412755"/>
    <lineage>
        <taxon>unclassified sequences</taxon>
        <taxon>metagenomes</taxon>
        <taxon>ecological metagenomes</taxon>
    </lineage>
</organism>
<accession>A0A0F9DXI2</accession>
<comment type="caution">
    <text evidence="1">The sequence shown here is derived from an EMBL/GenBank/DDBJ whole genome shotgun (WGS) entry which is preliminary data.</text>
</comment>